<proteinExistence type="predicted"/>
<keyword evidence="2 5" id="KW-0812">Transmembrane</keyword>
<dbReference type="AlphaFoldDB" id="A0A7S1GMH0"/>
<name>A0A7S1GMH0_CYCTE</name>
<evidence type="ECO:0000256" key="5">
    <source>
        <dbReference type="SAM" id="Phobius"/>
    </source>
</evidence>
<dbReference type="Pfam" id="PF02694">
    <property type="entry name" value="UPF0060"/>
    <property type="match status" value="1"/>
</dbReference>
<reference evidence="6" key="1">
    <citation type="submission" date="2021-01" db="EMBL/GenBank/DDBJ databases">
        <authorList>
            <person name="Corre E."/>
            <person name="Pelletier E."/>
            <person name="Niang G."/>
            <person name="Scheremetjew M."/>
            <person name="Finn R."/>
            <person name="Kale V."/>
            <person name="Holt S."/>
            <person name="Cochrane G."/>
            <person name="Meng A."/>
            <person name="Brown T."/>
            <person name="Cohen L."/>
        </authorList>
    </citation>
    <scope>NUCLEOTIDE SEQUENCE</scope>
    <source>
        <strain evidence="6">ECT3854</strain>
    </source>
</reference>
<keyword evidence="4 5" id="KW-0472">Membrane</keyword>
<dbReference type="PANTHER" id="PTHR36116">
    <property type="entry name" value="UPF0060 MEMBRANE PROTEIN YNFA"/>
    <property type="match status" value="1"/>
</dbReference>
<sequence>MYLACLPCALKRMGAERREDHWLSEEPHNLKVCVMEDDLATATDQSAGPGTTIGTTIDKEDDESFQWTPTTVIQSLVLFVIAGFAEIVGGWLVWVAIRGQQQQQGQRRRRPWWFAVVGSIVLILYGFIPCLQPTDSFGRIYAAYGGFFIVLSFLLGWALDGDRPDLGDIIGGSIALVGVILVLFWPRQQQTSK</sequence>
<feature type="transmembrane region" description="Helical" evidence="5">
    <location>
        <begin position="140"/>
        <end position="159"/>
    </location>
</feature>
<dbReference type="SUPFAM" id="SSF103481">
    <property type="entry name" value="Multidrug resistance efflux transporter EmrE"/>
    <property type="match status" value="1"/>
</dbReference>
<dbReference type="InterPro" id="IPR003844">
    <property type="entry name" value="UPF0060"/>
</dbReference>
<protein>
    <submittedName>
        <fullName evidence="6">Uncharacterized protein</fullName>
    </submittedName>
</protein>
<keyword evidence="1" id="KW-1003">Cell membrane</keyword>
<evidence type="ECO:0000256" key="2">
    <source>
        <dbReference type="ARBA" id="ARBA00022692"/>
    </source>
</evidence>
<feature type="transmembrane region" description="Helical" evidence="5">
    <location>
        <begin position="111"/>
        <end position="128"/>
    </location>
</feature>
<feature type="transmembrane region" description="Helical" evidence="5">
    <location>
        <begin position="166"/>
        <end position="185"/>
    </location>
</feature>
<keyword evidence="3 5" id="KW-1133">Transmembrane helix</keyword>
<evidence type="ECO:0000256" key="4">
    <source>
        <dbReference type="ARBA" id="ARBA00023136"/>
    </source>
</evidence>
<evidence type="ECO:0000313" key="6">
    <source>
        <dbReference type="EMBL" id="CAD8938013.1"/>
    </source>
</evidence>
<accession>A0A7S1GMH0</accession>
<gene>
    <name evidence="6" type="ORF">CTEN0397_LOCUS9076</name>
</gene>
<evidence type="ECO:0000256" key="3">
    <source>
        <dbReference type="ARBA" id="ARBA00022989"/>
    </source>
</evidence>
<feature type="transmembrane region" description="Helical" evidence="5">
    <location>
        <begin position="76"/>
        <end position="99"/>
    </location>
</feature>
<dbReference type="InterPro" id="IPR037185">
    <property type="entry name" value="EmrE-like"/>
</dbReference>
<dbReference type="PANTHER" id="PTHR36116:SF1">
    <property type="entry name" value="UPF0060 MEMBRANE PROTEIN YNFA"/>
    <property type="match status" value="1"/>
</dbReference>
<organism evidence="6">
    <name type="scientific">Cyclophora tenuis</name>
    <name type="common">Marine diatom</name>
    <dbReference type="NCBI Taxonomy" id="216820"/>
    <lineage>
        <taxon>Eukaryota</taxon>
        <taxon>Sar</taxon>
        <taxon>Stramenopiles</taxon>
        <taxon>Ochrophyta</taxon>
        <taxon>Bacillariophyta</taxon>
        <taxon>Fragilariophyceae</taxon>
        <taxon>Fragilariophycidae</taxon>
        <taxon>Cyclophorales</taxon>
        <taxon>Cyclophoraceae</taxon>
        <taxon>Cyclophora</taxon>
    </lineage>
</organism>
<dbReference type="EMBL" id="HBFW01014243">
    <property type="protein sequence ID" value="CAD8938013.1"/>
    <property type="molecule type" value="Transcribed_RNA"/>
</dbReference>
<evidence type="ECO:0000256" key="1">
    <source>
        <dbReference type="ARBA" id="ARBA00022475"/>
    </source>
</evidence>
<dbReference type="GO" id="GO:0005886">
    <property type="term" value="C:plasma membrane"/>
    <property type="evidence" value="ECO:0007669"/>
    <property type="project" value="TreeGrafter"/>
</dbReference>